<keyword evidence="5" id="KW-0027">Amidation</keyword>
<keyword evidence="8" id="KW-1185">Reference proteome</keyword>
<name>A0AAF3E9F5_9BILA</name>
<comment type="subcellular location">
    <subcellularLocation>
        <location evidence="1">Secreted</location>
    </subcellularLocation>
</comment>
<accession>A0AAF3E9F5</accession>
<evidence type="ECO:0000313" key="8">
    <source>
        <dbReference type="Proteomes" id="UP000887575"/>
    </source>
</evidence>
<evidence type="ECO:0000256" key="3">
    <source>
        <dbReference type="ARBA" id="ARBA00022525"/>
    </source>
</evidence>
<dbReference type="WBParaSite" id="MBELARI_LOCUS10542">
    <property type="protein sequence ID" value="MBELARI_LOCUS10542"/>
    <property type="gene ID" value="MBELARI_LOCUS10542"/>
</dbReference>
<dbReference type="Proteomes" id="UP000887575">
    <property type="component" value="Unassembled WGS sequence"/>
</dbReference>
<organism evidence="8 9">
    <name type="scientific">Mesorhabditis belari</name>
    <dbReference type="NCBI Taxonomy" id="2138241"/>
    <lineage>
        <taxon>Eukaryota</taxon>
        <taxon>Metazoa</taxon>
        <taxon>Ecdysozoa</taxon>
        <taxon>Nematoda</taxon>
        <taxon>Chromadorea</taxon>
        <taxon>Rhabditida</taxon>
        <taxon>Rhabditina</taxon>
        <taxon>Rhabditomorpha</taxon>
        <taxon>Rhabditoidea</taxon>
        <taxon>Rhabditidae</taxon>
        <taxon>Mesorhabditinae</taxon>
        <taxon>Mesorhabditis</taxon>
    </lineage>
</organism>
<dbReference type="InterPro" id="IPR002544">
    <property type="entry name" value="FMRFamid-related_peptide-like"/>
</dbReference>
<evidence type="ECO:0000256" key="5">
    <source>
        <dbReference type="ARBA" id="ARBA00022815"/>
    </source>
</evidence>
<reference evidence="9" key="1">
    <citation type="submission" date="2024-02" db="UniProtKB">
        <authorList>
            <consortium name="WormBaseParasite"/>
        </authorList>
    </citation>
    <scope>IDENTIFICATION</scope>
</reference>
<keyword evidence="3" id="KW-0964">Secreted</keyword>
<feature type="chain" id="PRO_5042139775" evidence="7">
    <location>
        <begin position="21"/>
        <end position="98"/>
    </location>
</feature>
<evidence type="ECO:0000256" key="1">
    <source>
        <dbReference type="ARBA" id="ARBA00004613"/>
    </source>
</evidence>
<dbReference type="GO" id="GO:0005576">
    <property type="term" value="C:extracellular region"/>
    <property type="evidence" value="ECO:0007669"/>
    <property type="project" value="UniProtKB-SubCell"/>
</dbReference>
<protein>
    <submittedName>
        <fullName evidence="9">Uncharacterized protein</fullName>
    </submittedName>
</protein>
<dbReference type="Pfam" id="PF01581">
    <property type="entry name" value="FARP"/>
    <property type="match status" value="2"/>
</dbReference>
<dbReference type="AlphaFoldDB" id="A0AAF3E9F5"/>
<keyword evidence="4" id="KW-0165">Cleavage on pair of basic residues</keyword>
<keyword evidence="6" id="KW-0527">Neuropeptide</keyword>
<evidence type="ECO:0000256" key="4">
    <source>
        <dbReference type="ARBA" id="ARBA00022685"/>
    </source>
</evidence>
<dbReference type="GO" id="GO:0007218">
    <property type="term" value="P:neuropeptide signaling pathway"/>
    <property type="evidence" value="ECO:0007669"/>
    <property type="project" value="UniProtKB-KW"/>
</dbReference>
<comment type="similarity">
    <text evidence="2">Belongs to the FARP (FMRFamide related peptide) family.</text>
</comment>
<evidence type="ECO:0000313" key="9">
    <source>
        <dbReference type="WBParaSite" id="MBELARI_LOCUS10542"/>
    </source>
</evidence>
<proteinExistence type="inferred from homology"/>
<evidence type="ECO:0000256" key="7">
    <source>
        <dbReference type="SAM" id="SignalP"/>
    </source>
</evidence>
<keyword evidence="7" id="KW-0732">Signal</keyword>
<feature type="signal peptide" evidence="7">
    <location>
        <begin position="1"/>
        <end position="20"/>
    </location>
</feature>
<evidence type="ECO:0000256" key="6">
    <source>
        <dbReference type="ARBA" id="ARBA00023320"/>
    </source>
</evidence>
<sequence>MKSITPFLSLLAFLLLSAQAYEVLLCEQQPELCNLLAVERDSRLPISDVPKHAEKRAYDFVRFGRSDPAIGKEKKNSYDYIRFGKRSAGLLAEDLVKF</sequence>
<evidence type="ECO:0000256" key="2">
    <source>
        <dbReference type="ARBA" id="ARBA00006356"/>
    </source>
</evidence>